<name>A0A5B7H9E6_PORTR</name>
<proteinExistence type="predicted"/>
<gene>
    <name evidence="1" type="ORF">E2C01_060422</name>
</gene>
<dbReference type="Proteomes" id="UP000324222">
    <property type="component" value="Unassembled WGS sequence"/>
</dbReference>
<accession>A0A5B7H9E6</accession>
<sequence length="86" mass="9314">MSALTKFKQSISHGKELEQATAAIPRLCLGHTTLGAHLHRLLRSQLSPLAITTLDLPTLLAASSVHHLLLGCCPVFLRKTRQLPGL</sequence>
<comment type="caution">
    <text evidence="1">The sequence shown here is derived from an EMBL/GenBank/DDBJ whole genome shotgun (WGS) entry which is preliminary data.</text>
</comment>
<keyword evidence="2" id="KW-1185">Reference proteome</keyword>
<reference evidence="1 2" key="1">
    <citation type="submission" date="2019-05" db="EMBL/GenBank/DDBJ databases">
        <title>Another draft genome of Portunus trituberculatus and its Hox gene families provides insights of decapod evolution.</title>
        <authorList>
            <person name="Jeong J.-H."/>
            <person name="Song I."/>
            <person name="Kim S."/>
            <person name="Choi T."/>
            <person name="Kim D."/>
            <person name="Ryu S."/>
            <person name="Kim W."/>
        </authorList>
    </citation>
    <scope>NUCLEOTIDE SEQUENCE [LARGE SCALE GENOMIC DNA]</scope>
    <source>
        <tissue evidence="1">Muscle</tissue>
    </source>
</reference>
<evidence type="ECO:0000313" key="2">
    <source>
        <dbReference type="Proteomes" id="UP000324222"/>
    </source>
</evidence>
<evidence type="ECO:0000313" key="1">
    <source>
        <dbReference type="EMBL" id="MPC66275.1"/>
    </source>
</evidence>
<dbReference type="AlphaFoldDB" id="A0A5B7H9E6"/>
<dbReference type="EMBL" id="VSRR010024553">
    <property type="protein sequence ID" value="MPC66275.1"/>
    <property type="molecule type" value="Genomic_DNA"/>
</dbReference>
<organism evidence="1 2">
    <name type="scientific">Portunus trituberculatus</name>
    <name type="common">Swimming crab</name>
    <name type="synonym">Neptunus trituberculatus</name>
    <dbReference type="NCBI Taxonomy" id="210409"/>
    <lineage>
        <taxon>Eukaryota</taxon>
        <taxon>Metazoa</taxon>
        <taxon>Ecdysozoa</taxon>
        <taxon>Arthropoda</taxon>
        <taxon>Crustacea</taxon>
        <taxon>Multicrustacea</taxon>
        <taxon>Malacostraca</taxon>
        <taxon>Eumalacostraca</taxon>
        <taxon>Eucarida</taxon>
        <taxon>Decapoda</taxon>
        <taxon>Pleocyemata</taxon>
        <taxon>Brachyura</taxon>
        <taxon>Eubrachyura</taxon>
        <taxon>Portunoidea</taxon>
        <taxon>Portunidae</taxon>
        <taxon>Portuninae</taxon>
        <taxon>Portunus</taxon>
    </lineage>
</organism>
<protein>
    <submittedName>
        <fullName evidence="1">Uncharacterized protein</fullName>
    </submittedName>
</protein>